<organism evidence="2">
    <name type="scientific">Sesamum calycinum</name>
    <dbReference type="NCBI Taxonomy" id="2727403"/>
    <lineage>
        <taxon>Eukaryota</taxon>
        <taxon>Viridiplantae</taxon>
        <taxon>Streptophyta</taxon>
        <taxon>Embryophyta</taxon>
        <taxon>Tracheophyta</taxon>
        <taxon>Spermatophyta</taxon>
        <taxon>Magnoliopsida</taxon>
        <taxon>eudicotyledons</taxon>
        <taxon>Gunneridae</taxon>
        <taxon>Pentapetalae</taxon>
        <taxon>asterids</taxon>
        <taxon>lamiids</taxon>
        <taxon>Lamiales</taxon>
        <taxon>Pedaliaceae</taxon>
        <taxon>Sesamum</taxon>
    </lineage>
</organism>
<feature type="transmembrane region" description="Helical" evidence="1">
    <location>
        <begin position="119"/>
        <end position="148"/>
    </location>
</feature>
<gene>
    <name evidence="2" type="ORF">Scaly_2215600</name>
</gene>
<accession>A0AAW2MRG9</accession>
<evidence type="ECO:0000313" key="2">
    <source>
        <dbReference type="EMBL" id="KAL0333141.1"/>
    </source>
</evidence>
<keyword evidence="1" id="KW-0472">Membrane</keyword>
<reference evidence="2" key="2">
    <citation type="journal article" date="2024" name="Plant">
        <title>Genomic evolution and insights into agronomic trait innovations of Sesamum species.</title>
        <authorList>
            <person name="Miao H."/>
            <person name="Wang L."/>
            <person name="Qu L."/>
            <person name="Liu H."/>
            <person name="Sun Y."/>
            <person name="Le M."/>
            <person name="Wang Q."/>
            <person name="Wei S."/>
            <person name="Zheng Y."/>
            <person name="Lin W."/>
            <person name="Duan Y."/>
            <person name="Cao H."/>
            <person name="Xiong S."/>
            <person name="Wang X."/>
            <person name="Wei L."/>
            <person name="Li C."/>
            <person name="Ma Q."/>
            <person name="Ju M."/>
            <person name="Zhao R."/>
            <person name="Li G."/>
            <person name="Mu C."/>
            <person name="Tian Q."/>
            <person name="Mei H."/>
            <person name="Zhang T."/>
            <person name="Gao T."/>
            <person name="Zhang H."/>
        </authorList>
    </citation>
    <scope>NUCLEOTIDE SEQUENCE</scope>
    <source>
        <strain evidence="2">KEN8</strain>
    </source>
</reference>
<evidence type="ECO:0000256" key="1">
    <source>
        <dbReference type="SAM" id="Phobius"/>
    </source>
</evidence>
<sequence>MRRKLDDATLACYPMVMSDAVYRSMSRKVVKTKLIDVRDRSITTVSKSLRRVTWVDSSDSNPQRRVESVDPKRHNGYPLSMNGAHIRVLKETHQISLRRLLNGSYRRALERAMVSRRKWWGFLMPPVVGADFLVALVASCFLVALHLVDCLAVYFV</sequence>
<proteinExistence type="predicted"/>
<comment type="caution">
    <text evidence="2">The sequence shown here is derived from an EMBL/GenBank/DDBJ whole genome shotgun (WGS) entry which is preliminary data.</text>
</comment>
<protein>
    <submittedName>
        <fullName evidence="2">Uncharacterized protein</fullName>
    </submittedName>
</protein>
<dbReference type="EMBL" id="JACGWM010000013">
    <property type="protein sequence ID" value="KAL0333141.1"/>
    <property type="molecule type" value="Genomic_DNA"/>
</dbReference>
<reference evidence="2" key="1">
    <citation type="submission" date="2020-06" db="EMBL/GenBank/DDBJ databases">
        <authorList>
            <person name="Li T."/>
            <person name="Hu X."/>
            <person name="Zhang T."/>
            <person name="Song X."/>
            <person name="Zhang H."/>
            <person name="Dai N."/>
            <person name="Sheng W."/>
            <person name="Hou X."/>
            <person name="Wei L."/>
        </authorList>
    </citation>
    <scope>NUCLEOTIDE SEQUENCE</scope>
    <source>
        <strain evidence="2">KEN8</strain>
        <tissue evidence="2">Leaf</tissue>
    </source>
</reference>
<dbReference type="AlphaFoldDB" id="A0AAW2MRG9"/>
<keyword evidence="1" id="KW-1133">Transmembrane helix</keyword>
<name>A0AAW2MRG9_9LAMI</name>
<keyword evidence="1" id="KW-0812">Transmembrane</keyword>